<evidence type="ECO:0000256" key="3">
    <source>
        <dbReference type="ARBA" id="ARBA00022516"/>
    </source>
</evidence>
<dbReference type="OrthoDB" id="429813at2759"/>
<dbReference type="GO" id="GO:0080019">
    <property type="term" value="F:alcohol-forming very long-chain fatty acyl-CoA reductase activity"/>
    <property type="evidence" value="ECO:0007669"/>
    <property type="project" value="InterPro"/>
</dbReference>
<comment type="subcellular location">
    <subcellularLocation>
        <location evidence="1">Membrane</location>
        <topology evidence="1">Multi-pass membrane protein</topology>
    </subcellularLocation>
</comment>
<keyword evidence="5 9" id="KW-1133">Transmembrane helix</keyword>
<keyword evidence="4 9" id="KW-0812">Transmembrane</keyword>
<evidence type="ECO:0000256" key="4">
    <source>
        <dbReference type="ARBA" id="ARBA00022692"/>
    </source>
</evidence>
<feature type="transmembrane region" description="Helical" evidence="9">
    <location>
        <begin position="374"/>
        <end position="392"/>
    </location>
</feature>
<dbReference type="PANTHER" id="PTHR11011">
    <property type="entry name" value="MALE STERILITY PROTEIN 2-RELATED"/>
    <property type="match status" value="1"/>
</dbReference>
<evidence type="ECO:0000256" key="6">
    <source>
        <dbReference type="ARBA" id="ARBA00023098"/>
    </source>
</evidence>
<comment type="similarity">
    <text evidence="2 9">Belongs to the fatty acyl-CoA reductase family.</text>
</comment>
<evidence type="ECO:0000256" key="9">
    <source>
        <dbReference type="RuleBase" id="RU363097"/>
    </source>
</evidence>
<evidence type="ECO:0000313" key="13">
    <source>
        <dbReference type="Proteomes" id="UP000616769"/>
    </source>
</evidence>
<dbReference type="VEuPathDB" id="VectorBase:SSCA005658"/>
<keyword evidence="7 9" id="KW-0472">Membrane</keyword>
<feature type="domain" description="Fatty acyl-CoA reductase C-terminal" evidence="10">
    <location>
        <begin position="377"/>
        <end position="468"/>
    </location>
</feature>
<dbReference type="GO" id="GO:0102965">
    <property type="term" value="F:alcohol-forming long-chain fatty acyl-CoA reductase activity"/>
    <property type="evidence" value="ECO:0007669"/>
    <property type="project" value="UniProtKB-EC"/>
</dbReference>
<dbReference type="InterPro" id="IPR033640">
    <property type="entry name" value="FAR_C"/>
</dbReference>
<keyword evidence="9" id="KW-0521">NADP</keyword>
<proteinExistence type="inferred from homology"/>
<dbReference type="FunFam" id="3.40.50.720:FF:000143">
    <property type="entry name" value="Fatty acyl-CoA reductase"/>
    <property type="match status" value="1"/>
</dbReference>
<comment type="catalytic activity">
    <reaction evidence="8 9">
        <text>a long-chain fatty acyl-CoA + 2 NADPH + 2 H(+) = a long-chain primary fatty alcohol + 2 NADP(+) + CoA</text>
        <dbReference type="Rhea" id="RHEA:52716"/>
        <dbReference type="ChEBI" id="CHEBI:15378"/>
        <dbReference type="ChEBI" id="CHEBI:57287"/>
        <dbReference type="ChEBI" id="CHEBI:57783"/>
        <dbReference type="ChEBI" id="CHEBI:58349"/>
        <dbReference type="ChEBI" id="CHEBI:77396"/>
        <dbReference type="ChEBI" id="CHEBI:83139"/>
        <dbReference type="EC" id="1.2.1.84"/>
    </reaction>
</comment>
<comment type="caution">
    <text evidence="12">The sequence shown here is derived from an EMBL/GenBank/DDBJ whole genome shotgun (WGS) entry which is preliminary data.</text>
</comment>
<feature type="transmembrane region" description="Helical" evidence="9">
    <location>
        <begin position="485"/>
        <end position="507"/>
    </location>
</feature>
<evidence type="ECO:0000256" key="2">
    <source>
        <dbReference type="ARBA" id="ARBA00005928"/>
    </source>
</evidence>
<dbReference type="AlphaFoldDB" id="A0A132A8L3"/>
<dbReference type="EMBL" id="JXLN01011189">
    <property type="protein sequence ID" value="KPM06965.1"/>
    <property type="molecule type" value="Genomic_DNA"/>
</dbReference>
<dbReference type="PANTHER" id="PTHR11011:SF116">
    <property type="entry name" value="FATTY ACYL-COA REDUCTASE CG5065-RELATED"/>
    <property type="match status" value="1"/>
</dbReference>
<evidence type="ECO:0000256" key="7">
    <source>
        <dbReference type="ARBA" id="ARBA00023136"/>
    </source>
</evidence>
<feature type="domain" description="Thioester reductase (TE)" evidence="11">
    <location>
        <begin position="27"/>
        <end position="296"/>
    </location>
</feature>
<sequence length="1001" mass="115655">MMPIQQQQQLQLHQSIPEFYSGKSIFVTGASGFIGKVLIEKLLSACPNVDRIYLLIRPTRDGKPPSYRLEEEILKSKVFRLRNQTLNFTKLIAIAGDMTKPKLGLSDEDYRLLTETVSIVFHSAATVRFHGPLKKFIQQNVLGTKSVMELCRQMKHLKAVVYVSTAYANCNLIDVQERIYPVVDDIEGLIEKILKENSEMTPMPGHPSLMGRPNSYTISKAIAECLVDQKYRDLPVVICRPSIVTHAFNEPADGWCDSFNGVAGTLLLGGLGIARTMEIDCDYKADIIPVDYVANSLIVIGYHKGHQQKQTNTPTEIIHITSGTKNPITWGQILDFARVSAIKNPSTKMIRPIANNPISSKNFYGKMNYLFTKFFSHILFAYIFDFVLFLIGKKRIMVDVTNKMHRAFEVLDHFTNHQWEFRNEKYLKIFNQLERGDQNLFASNVETIDWFSYCDSLYIGTRRYLLNEDDSTIEDGKRRQNLLTIIYGILNFIIYSTLALPLFYAFWNLLHSFIEIKQIYLIIRGSKPNDRFKTSSMERFTKQVLGSPIFRLRNRNQTSTKIEGHQNDGDGIDRKIEFWQKKFTIIDGDLVRPRLGLNDEHYRILSDEISIVFHSAASVQFHGPLRTFLQQNVLGTKEIMDLCRNMKQLKVIVYVSTAYSNCNQSVIEERIYPLIDDDIDLLIEKILSDERSDTVLKHGDPLLMDRPNAYTLSKAIAECLIEQKYSDLPLVICRPSIVAHSYHEPSPGWCDNYNGLAGPFLLSSLGVAQTMKIYCENRANIIPVDFVVNAMILIAYDRGELAERNRIQKYFVRDGIQIPVVHLTLNESNDIDWGQLIRLHQKASKQNPSMKVFRPIASEAISVSSWHGLFQHYLCTLFHHHLMAYLIDFFFVLGGKRRCFCDAIEKLHRSYEVLEFFTNNQWKIKNENYLKILQRIPTDVQREFESDTRKICWNNYSKTIQLGIRRYLLRENDSTLPLARKRLKRLEMYWSLAKQLSFAYV</sequence>
<evidence type="ECO:0000259" key="10">
    <source>
        <dbReference type="Pfam" id="PF03015"/>
    </source>
</evidence>
<dbReference type="InterPro" id="IPR026055">
    <property type="entry name" value="FAR"/>
</dbReference>
<keyword evidence="9" id="KW-0560">Oxidoreductase</keyword>
<dbReference type="Gene3D" id="3.40.50.720">
    <property type="entry name" value="NAD(P)-binding Rossmann-like Domain"/>
    <property type="match status" value="2"/>
</dbReference>
<dbReference type="InterPro" id="IPR036291">
    <property type="entry name" value="NAD(P)-bd_dom_sf"/>
</dbReference>
<evidence type="ECO:0000256" key="8">
    <source>
        <dbReference type="ARBA" id="ARBA00052530"/>
    </source>
</evidence>
<dbReference type="GO" id="GO:0016020">
    <property type="term" value="C:membrane"/>
    <property type="evidence" value="ECO:0007669"/>
    <property type="project" value="UniProtKB-SubCell"/>
</dbReference>
<evidence type="ECO:0000259" key="11">
    <source>
        <dbReference type="Pfam" id="PF07993"/>
    </source>
</evidence>
<dbReference type="Pfam" id="PF03015">
    <property type="entry name" value="Sterile"/>
    <property type="match status" value="2"/>
</dbReference>
<dbReference type="Proteomes" id="UP000616769">
    <property type="component" value="Unassembled WGS sequence"/>
</dbReference>
<dbReference type="GO" id="GO:0035336">
    <property type="term" value="P:long-chain fatty-acyl-CoA metabolic process"/>
    <property type="evidence" value="ECO:0007669"/>
    <property type="project" value="TreeGrafter"/>
</dbReference>
<evidence type="ECO:0000313" key="12">
    <source>
        <dbReference type="EMBL" id="KPM06965.1"/>
    </source>
</evidence>
<feature type="domain" description="Fatty acyl-CoA reductase C-terminal" evidence="10">
    <location>
        <begin position="880"/>
        <end position="971"/>
    </location>
</feature>
<dbReference type="EC" id="1.2.1.84" evidence="9"/>
<dbReference type="CDD" id="cd09071">
    <property type="entry name" value="FAR_C"/>
    <property type="match status" value="2"/>
</dbReference>
<dbReference type="SUPFAM" id="SSF51735">
    <property type="entry name" value="NAD(P)-binding Rossmann-fold domains"/>
    <property type="match status" value="2"/>
</dbReference>
<reference evidence="12 13" key="1">
    <citation type="journal article" date="2015" name="Parasit. Vectors">
        <title>Draft genome of the scabies mite.</title>
        <authorList>
            <person name="Rider S.D.Jr."/>
            <person name="Morgan M.S."/>
            <person name="Arlian L.G."/>
        </authorList>
    </citation>
    <scope>NUCLEOTIDE SEQUENCE [LARGE SCALE GENOMIC DNA]</scope>
    <source>
        <strain evidence="12">Arlian Lab</strain>
    </source>
</reference>
<dbReference type="GO" id="GO:0005777">
    <property type="term" value="C:peroxisome"/>
    <property type="evidence" value="ECO:0007669"/>
    <property type="project" value="TreeGrafter"/>
</dbReference>
<evidence type="ECO:0000256" key="1">
    <source>
        <dbReference type="ARBA" id="ARBA00004141"/>
    </source>
</evidence>
<keyword evidence="6 9" id="KW-0443">Lipid metabolism</keyword>
<evidence type="ECO:0000256" key="5">
    <source>
        <dbReference type="ARBA" id="ARBA00022989"/>
    </source>
</evidence>
<gene>
    <name evidence="12" type="ORF">QR98_0054470</name>
</gene>
<dbReference type="Pfam" id="PF07993">
    <property type="entry name" value="NAD_binding_4"/>
    <property type="match status" value="2"/>
</dbReference>
<feature type="domain" description="Thioester reductase (TE)" evidence="11">
    <location>
        <begin position="508"/>
        <end position="791"/>
    </location>
</feature>
<accession>A0A132A8L3</accession>
<name>A0A132A8L3_SARSC</name>
<comment type="function">
    <text evidence="9">Catalyzes the reduction of fatty acyl-CoA to fatty alcohols.</text>
</comment>
<protein>
    <recommendedName>
        <fullName evidence="9">Fatty acyl-CoA reductase</fullName>
        <ecNumber evidence="9">1.2.1.84</ecNumber>
    </recommendedName>
</protein>
<keyword evidence="3 9" id="KW-0444">Lipid biosynthesis</keyword>
<dbReference type="InterPro" id="IPR013120">
    <property type="entry name" value="FAR_NAD-bd"/>
</dbReference>
<organism evidence="12 13">
    <name type="scientific">Sarcoptes scabiei</name>
    <name type="common">Itch mite</name>
    <name type="synonym">Acarus scabiei</name>
    <dbReference type="NCBI Taxonomy" id="52283"/>
    <lineage>
        <taxon>Eukaryota</taxon>
        <taxon>Metazoa</taxon>
        <taxon>Ecdysozoa</taxon>
        <taxon>Arthropoda</taxon>
        <taxon>Chelicerata</taxon>
        <taxon>Arachnida</taxon>
        <taxon>Acari</taxon>
        <taxon>Acariformes</taxon>
        <taxon>Sarcoptiformes</taxon>
        <taxon>Astigmata</taxon>
        <taxon>Psoroptidia</taxon>
        <taxon>Sarcoptoidea</taxon>
        <taxon>Sarcoptidae</taxon>
        <taxon>Sarcoptinae</taxon>
        <taxon>Sarcoptes</taxon>
    </lineage>
</organism>
<dbReference type="CDD" id="cd05236">
    <property type="entry name" value="FAR-N_SDR_e"/>
    <property type="match status" value="2"/>
</dbReference>